<dbReference type="EMBL" id="OUNR01000001">
    <property type="protein sequence ID" value="SPP63052.1"/>
    <property type="molecule type" value="Genomic_DNA"/>
</dbReference>
<dbReference type="InParanoid" id="A0A330L2H2"/>
<protein>
    <submittedName>
        <fullName evidence="2">Uncharacterized protein</fullName>
    </submittedName>
</protein>
<feature type="region of interest" description="Disordered" evidence="1">
    <location>
        <begin position="19"/>
        <end position="59"/>
    </location>
</feature>
<dbReference type="AlphaFoldDB" id="A0A330L2H2"/>
<organism evidence="2 3">
    <name type="scientific">Nitrospira lenta</name>
    <dbReference type="NCBI Taxonomy" id="1436998"/>
    <lineage>
        <taxon>Bacteria</taxon>
        <taxon>Pseudomonadati</taxon>
        <taxon>Nitrospirota</taxon>
        <taxon>Nitrospiria</taxon>
        <taxon>Nitrospirales</taxon>
        <taxon>Nitrospiraceae</taxon>
        <taxon>Nitrospira</taxon>
    </lineage>
</organism>
<dbReference type="Proteomes" id="UP000248168">
    <property type="component" value="Unassembled WGS sequence"/>
</dbReference>
<evidence type="ECO:0000313" key="3">
    <source>
        <dbReference type="Proteomes" id="UP000248168"/>
    </source>
</evidence>
<name>A0A330L2H2_9BACT</name>
<sequence length="59" mass="6063">MGAGVVVAGMLLGCGGCASEAPKSTSTMTPEQARGHADKAFERLKVEEQGRSSDPAMPR</sequence>
<evidence type="ECO:0000313" key="2">
    <source>
        <dbReference type="EMBL" id="SPP63052.1"/>
    </source>
</evidence>
<gene>
    <name evidence="2" type="ORF">NITLEN_10138</name>
</gene>
<evidence type="ECO:0000256" key="1">
    <source>
        <dbReference type="SAM" id="MobiDB-lite"/>
    </source>
</evidence>
<proteinExistence type="predicted"/>
<keyword evidence="3" id="KW-1185">Reference proteome</keyword>
<accession>A0A330L2H2</accession>
<reference evidence="3" key="1">
    <citation type="submission" date="2018-04" db="EMBL/GenBank/DDBJ databases">
        <authorList>
            <person name="Lucker S."/>
            <person name="Sakoula D."/>
        </authorList>
    </citation>
    <scope>NUCLEOTIDE SEQUENCE [LARGE SCALE GENOMIC DNA]</scope>
</reference>
<feature type="compositionally biased region" description="Basic and acidic residues" evidence="1">
    <location>
        <begin position="33"/>
        <end position="51"/>
    </location>
</feature>